<feature type="compositionally biased region" description="Low complexity" evidence="1">
    <location>
        <begin position="163"/>
        <end position="179"/>
    </location>
</feature>
<feature type="compositionally biased region" description="Low complexity" evidence="1">
    <location>
        <begin position="17"/>
        <end position="30"/>
    </location>
</feature>
<feature type="compositionally biased region" description="Pro residues" evidence="1">
    <location>
        <begin position="180"/>
        <end position="195"/>
    </location>
</feature>
<feature type="compositionally biased region" description="Pro residues" evidence="1">
    <location>
        <begin position="111"/>
        <end position="120"/>
    </location>
</feature>
<sequence length="414" mass="43976">MRRVPDAYEENVAPGSTPRKQQTRTQTPATILHPTQQLSQPLAPATILHPTQRVNTPDTELVPTQLAPTQPATPQRDRAARALSFGAATPFVAKNSREGSASTRLSSATPSPTPPAPPPAAEDDLAASLSDRLRFASPGEDVTSPASSEEEESGSWLPRAKHSPVVAPESPPSAAAEPLLTPPSPPTPSPRPAQRPPRSLARRLRTLERSGSGAAVGAPPLAKGRIAKAVADLIRRDEEDAGPTLVLAASGPAADEWIAALTLALGPHCDVLKHATTAAALRRNTPARLARMTCVVATYAQASRADPREARTAPASEWLSSARPVAQAQDSVLHRLTWHRAVYDEAHSLLGTSKRARAAETLDANFSWAVFGPVTLDQLSRKPAQLRALAALVKYPRGAPLARLLLERTVRLDD</sequence>
<dbReference type="AlphaFoldDB" id="A0A7S3ZJA9"/>
<protein>
    <submittedName>
        <fullName evidence="2">Uncharacterized protein</fullName>
    </submittedName>
</protein>
<reference evidence="3" key="2">
    <citation type="submission" date="2021-11" db="EMBL/GenBank/DDBJ databases">
        <authorList>
            <consortium name="Genoscope - CEA"/>
            <person name="William W."/>
        </authorList>
    </citation>
    <scope>NUCLEOTIDE SEQUENCE</scope>
</reference>
<feature type="compositionally biased region" description="Low complexity" evidence="1">
    <location>
        <begin position="63"/>
        <end position="74"/>
    </location>
</feature>
<feature type="region of interest" description="Disordered" evidence="1">
    <location>
        <begin position="1"/>
        <end position="124"/>
    </location>
</feature>
<feature type="compositionally biased region" description="Low complexity" evidence="1">
    <location>
        <begin position="100"/>
        <end position="110"/>
    </location>
</feature>
<reference evidence="2" key="1">
    <citation type="submission" date="2021-01" db="EMBL/GenBank/DDBJ databases">
        <authorList>
            <person name="Corre E."/>
            <person name="Pelletier E."/>
            <person name="Niang G."/>
            <person name="Scheremetjew M."/>
            <person name="Finn R."/>
            <person name="Kale V."/>
            <person name="Holt S."/>
            <person name="Cochrane G."/>
            <person name="Meng A."/>
            <person name="Brown T."/>
            <person name="Cohen L."/>
        </authorList>
    </citation>
    <scope>NUCLEOTIDE SEQUENCE</scope>
    <source>
        <strain evidence="2">CCMP1756</strain>
    </source>
</reference>
<accession>A0A7S3ZJA9</accession>
<evidence type="ECO:0000313" key="3">
    <source>
        <dbReference type="EMBL" id="CAH0375405.1"/>
    </source>
</evidence>
<organism evidence="2">
    <name type="scientific">Pelagomonas calceolata</name>
    <dbReference type="NCBI Taxonomy" id="35677"/>
    <lineage>
        <taxon>Eukaryota</taxon>
        <taxon>Sar</taxon>
        <taxon>Stramenopiles</taxon>
        <taxon>Ochrophyta</taxon>
        <taxon>Pelagophyceae</taxon>
        <taxon>Pelagomonadales</taxon>
        <taxon>Pelagomonadaceae</taxon>
        <taxon>Pelagomonas</taxon>
    </lineage>
</organism>
<evidence type="ECO:0000256" key="1">
    <source>
        <dbReference type="SAM" id="MobiDB-lite"/>
    </source>
</evidence>
<dbReference type="EMBL" id="CAKKNE010000004">
    <property type="protein sequence ID" value="CAH0375405.1"/>
    <property type="molecule type" value="Genomic_DNA"/>
</dbReference>
<feature type="region of interest" description="Disordered" evidence="1">
    <location>
        <begin position="136"/>
        <end position="199"/>
    </location>
</feature>
<dbReference type="Proteomes" id="UP000789595">
    <property type="component" value="Unassembled WGS sequence"/>
</dbReference>
<gene>
    <name evidence="2" type="ORF">PCAL00307_LOCUS398</name>
    <name evidence="3" type="ORF">PECAL_4P27380</name>
</gene>
<keyword evidence="4" id="KW-1185">Reference proteome</keyword>
<name>A0A7S3ZJA9_9STRA</name>
<evidence type="ECO:0000313" key="2">
    <source>
        <dbReference type="EMBL" id="CAE0684964.1"/>
    </source>
</evidence>
<dbReference type="EMBL" id="HBIW01000478">
    <property type="protein sequence ID" value="CAE0684964.1"/>
    <property type="molecule type" value="Transcribed_RNA"/>
</dbReference>
<evidence type="ECO:0000313" key="4">
    <source>
        <dbReference type="Proteomes" id="UP000789595"/>
    </source>
</evidence>
<proteinExistence type="predicted"/>